<protein>
    <submittedName>
        <fullName evidence="2">3-hydroxy-3-methylglutaryl-coenzyme A reductase 2</fullName>
    </submittedName>
</protein>
<keyword evidence="3" id="KW-1185">Reference proteome</keyword>
<dbReference type="Gene3D" id="3.90.770.10">
    <property type="entry name" value="3-hydroxy-3-methylglutaryl-coenzyme A Reductase, Chain A, domain 2"/>
    <property type="match status" value="1"/>
</dbReference>
<dbReference type="Proteomes" id="UP001604336">
    <property type="component" value="Unassembled WGS sequence"/>
</dbReference>
<dbReference type="PANTHER" id="PTHR10572">
    <property type="entry name" value="3-HYDROXY-3-METHYLGLUTARYL-COENZYME A REDUCTASE"/>
    <property type="match status" value="1"/>
</dbReference>
<dbReference type="Pfam" id="PF00368">
    <property type="entry name" value="HMG-CoA_red"/>
    <property type="match status" value="1"/>
</dbReference>
<proteinExistence type="predicted"/>
<dbReference type="SUPFAM" id="SSF56542">
    <property type="entry name" value="Substrate-binding domain of HMG-CoA reductase"/>
    <property type="match status" value="1"/>
</dbReference>
<dbReference type="Gene3D" id="1.10.3270.10">
    <property type="entry name" value="HMGR, N-terminal domain"/>
    <property type="match status" value="1"/>
</dbReference>
<evidence type="ECO:0000256" key="1">
    <source>
        <dbReference type="SAM" id="MobiDB-lite"/>
    </source>
</evidence>
<dbReference type="InterPro" id="IPR009029">
    <property type="entry name" value="HMG_CoA_Rdtase_sub-bd_dom_sf"/>
</dbReference>
<dbReference type="InterPro" id="IPR023282">
    <property type="entry name" value="HMG_CoA_Rdtase_N"/>
</dbReference>
<dbReference type="FunFam" id="1.10.3270.10:FF:000002">
    <property type="entry name" value="3-hydroxy-3-methylglutaryl coenzyme A reductase"/>
    <property type="match status" value="1"/>
</dbReference>
<dbReference type="InterPro" id="IPR023074">
    <property type="entry name" value="HMG_CoA_Rdtase_cat_sf"/>
</dbReference>
<dbReference type="AlphaFoldDB" id="A0ABD1P000"/>
<evidence type="ECO:0000313" key="3">
    <source>
        <dbReference type="Proteomes" id="UP001604336"/>
    </source>
</evidence>
<dbReference type="PRINTS" id="PR00071">
    <property type="entry name" value="HMGCOARDTASE"/>
</dbReference>
<reference evidence="3" key="1">
    <citation type="submission" date="2024-07" db="EMBL/GenBank/DDBJ databases">
        <title>Two chromosome-level genome assemblies of Korean endemic species Abeliophyllum distichum and Forsythia ovata (Oleaceae).</title>
        <authorList>
            <person name="Jang H."/>
        </authorList>
    </citation>
    <scope>NUCLEOTIDE SEQUENCE [LARGE SCALE GENOMIC DNA]</scope>
</reference>
<accession>A0ABD1P000</accession>
<evidence type="ECO:0000313" key="2">
    <source>
        <dbReference type="EMBL" id="KAL2456989.1"/>
    </source>
</evidence>
<gene>
    <name evidence="2" type="ORF">Adt_46542</name>
</gene>
<sequence>MIPAHAPLMTRQGDHQVGSRGKTPSYSLESKLGDTCRAAAIRHEALQRIIGKFLVGLPTEGFDYDTILVQCCEMLVGYVQILVGIAGPLLLDDGEFLVPMATIEGCLVARTNRGCKAIYVSGGASSVVIRDAILSIMTM</sequence>
<organism evidence="2 3">
    <name type="scientific">Abeliophyllum distichum</name>
    <dbReference type="NCBI Taxonomy" id="126358"/>
    <lineage>
        <taxon>Eukaryota</taxon>
        <taxon>Viridiplantae</taxon>
        <taxon>Streptophyta</taxon>
        <taxon>Embryophyta</taxon>
        <taxon>Tracheophyta</taxon>
        <taxon>Spermatophyta</taxon>
        <taxon>Magnoliopsida</taxon>
        <taxon>eudicotyledons</taxon>
        <taxon>Gunneridae</taxon>
        <taxon>Pentapetalae</taxon>
        <taxon>asterids</taxon>
        <taxon>lamiids</taxon>
        <taxon>Lamiales</taxon>
        <taxon>Oleaceae</taxon>
        <taxon>Forsythieae</taxon>
        <taxon>Abeliophyllum</taxon>
    </lineage>
</organism>
<dbReference type="InterPro" id="IPR002202">
    <property type="entry name" value="HMG_CoA_Rdtase"/>
</dbReference>
<name>A0ABD1P000_9LAMI</name>
<dbReference type="PROSITE" id="PS50065">
    <property type="entry name" value="HMG_COA_REDUCTASE_4"/>
    <property type="match status" value="1"/>
</dbReference>
<dbReference type="EMBL" id="JBFOLK010000080">
    <property type="protein sequence ID" value="KAL2456989.1"/>
    <property type="molecule type" value="Genomic_DNA"/>
</dbReference>
<dbReference type="PANTHER" id="PTHR10572:SF24">
    <property type="entry name" value="3-HYDROXY-3-METHYLGLUTARYL-COENZYME A REDUCTASE"/>
    <property type="match status" value="1"/>
</dbReference>
<comment type="caution">
    <text evidence="2">The sequence shown here is derived from an EMBL/GenBank/DDBJ whole genome shotgun (WGS) entry which is preliminary data.</text>
</comment>
<feature type="region of interest" description="Disordered" evidence="1">
    <location>
        <begin position="1"/>
        <end position="26"/>
    </location>
</feature>